<protein>
    <submittedName>
        <fullName evidence="1">Uncharacterized protein</fullName>
    </submittedName>
</protein>
<sequence>MIAAARDLGHDLRPNLMAYGAACETIAAADLEYVEGMDVDRMLESVVVGTLLGDSALAALRRIAQTVESHKRYGTGSAHAE</sequence>
<keyword evidence="2" id="KW-1185">Reference proteome</keyword>
<name>A0ABW2TWS1_9PSEU</name>
<comment type="caution">
    <text evidence="1">The sequence shown here is derived from an EMBL/GenBank/DDBJ whole genome shotgun (WGS) entry which is preliminary data.</text>
</comment>
<evidence type="ECO:0000313" key="1">
    <source>
        <dbReference type="EMBL" id="MFC7617663.1"/>
    </source>
</evidence>
<dbReference type="EMBL" id="JBHTEY010000004">
    <property type="protein sequence ID" value="MFC7617663.1"/>
    <property type="molecule type" value="Genomic_DNA"/>
</dbReference>
<accession>A0ABW2TWS1</accession>
<proteinExistence type="predicted"/>
<evidence type="ECO:0000313" key="2">
    <source>
        <dbReference type="Proteomes" id="UP001596512"/>
    </source>
</evidence>
<reference evidence="2" key="1">
    <citation type="journal article" date="2019" name="Int. J. Syst. Evol. Microbiol.">
        <title>The Global Catalogue of Microorganisms (GCM) 10K type strain sequencing project: providing services to taxonomists for standard genome sequencing and annotation.</title>
        <authorList>
            <consortium name="The Broad Institute Genomics Platform"/>
            <consortium name="The Broad Institute Genome Sequencing Center for Infectious Disease"/>
            <person name="Wu L."/>
            <person name="Ma J."/>
        </authorList>
    </citation>
    <scope>NUCLEOTIDE SEQUENCE [LARGE SCALE GENOMIC DNA]</scope>
    <source>
        <strain evidence="2">JCM 17695</strain>
    </source>
</reference>
<dbReference type="Proteomes" id="UP001596512">
    <property type="component" value="Unassembled WGS sequence"/>
</dbReference>
<gene>
    <name evidence="1" type="ORF">ACFQV2_33910</name>
</gene>
<organism evidence="1 2">
    <name type="scientific">Actinokineospora soli</name>
    <dbReference type="NCBI Taxonomy" id="1048753"/>
    <lineage>
        <taxon>Bacteria</taxon>
        <taxon>Bacillati</taxon>
        <taxon>Actinomycetota</taxon>
        <taxon>Actinomycetes</taxon>
        <taxon>Pseudonocardiales</taxon>
        <taxon>Pseudonocardiaceae</taxon>
        <taxon>Actinokineospora</taxon>
    </lineage>
</organism>